<organism evidence="2 3">
    <name type="scientific">Salix viminalis</name>
    <name type="common">Common osier</name>
    <name type="synonym">Basket willow</name>
    <dbReference type="NCBI Taxonomy" id="40686"/>
    <lineage>
        <taxon>Eukaryota</taxon>
        <taxon>Viridiplantae</taxon>
        <taxon>Streptophyta</taxon>
        <taxon>Embryophyta</taxon>
        <taxon>Tracheophyta</taxon>
        <taxon>Spermatophyta</taxon>
        <taxon>Magnoliopsida</taxon>
        <taxon>eudicotyledons</taxon>
        <taxon>Gunneridae</taxon>
        <taxon>Pentapetalae</taxon>
        <taxon>rosids</taxon>
        <taxon>fabids</taxon>
        <taxon>Malpighiales</taxon>
        <taxon>Salicaceae</taxon>
        <taxon>Saliceae</taxon>
        <taxon>Salix</taxon>
    </lineage>
</organism>
<keyword evidence="3" id="KW-1185">Reference proteome</keyword>
<dbReference type="OrthoDB" id="1913152at2759"/>
<accession>A0A9Q0NWL9</accession>
<evidence type="ECO:0000313" key="2">
    <source>
        <dbReference type="EMBL" id="KAJ6677244.1"/>
    </source>
</evidence>
<feature type="compositionally biased region" description="Basic and acidic residues" evidence="1">
    <location>
        <begin position="46"/>
        <end position="58"/>
    </location>
</feature>
<sequence length="152" mass="17812">MCTDYFEFTCTVRVSVDVFTKSTKKKKDSLLFSEEDEDELPNSVLNREDSNPPRREETERDEMDDNNRINDSVSADQEEHARKLIEAQTRRQRARRFASFTSWVPNLQSVWSPKQQPKAMKPKSDPLRKLAKRKEQRRASFDVVLDTPMTGN</sequence>
<name>A0A9Q0NWL9_SALVM</name>
<reference evidence="2" key="2">
    <citation type="journal article" date="2023" name="Int. J. Mol. Sci.">
        <title>De Novo Assembly and Annotation of 11 Diverse Shrub Willow (Salix) Genomes Reveals Novel Gene Organization in Sex-Linked Regions.</title>
        <authorList>
            <person name="Hyden B."/>
            <person name="Feng K."/>
            <person name="Yates T.B."/>
            <person name="Jawdy S."/>
            <person name="Cereghino C."/>
            <person name="Smart L.B."/>
            <person name="Muchero W."/>
        </authorList>
    </citation>
    <scope>NUCLEOTIDE SEQUENCE [LARGE SCALE GENOMIC DNA]</scope>
    <source>
        <tissue evidence="2">Shoot tip</tissue>
    </source>
</reference>
<evidence type="ECO:0000256" key="1">
    <source>
        <dbReference type="SAM" id="MobiDB-lite"/>
    </source>
</evidence>
<evidence type="ECO:0000313" key="3">
    <source>
        <dbReference type="Proteomes" id="UP001151529"/>
    </source>
</evidence>
<feature type="region of interest" description="Disordered" evidence="1">
    <location>
        <begin position="131"/>
        <end position="152"/>
    </location>
</feature>
<dbReference type="Proteomes" id="UP001151529">
    <property type="component" value="Chromosome 15Z"/>
</dbReference>
<feature type="region of interest" description="Disordered" evidence="1">
    <location>
        <begin position="32"/>
        <end position="81"/>
    </location>
</feature>
<proteinExistence type="predicted"/>
<dbReference type="AlphaFoldDB" id="A0A9Q0NWL9"/>
<reference evidence="2" key="1">
    <citation type="submission" date="2022-11" db="EMBL/GenBank/DDBJ databases">
        <authorList>
            <person name="Hyden B.L."/>
            <person name="Feng K."/>
            <person name="Yates T."/>
            <person name="Jawdy S."/>
            <person name="Smart L.B."/>
            <person name="Muchero W."/>
        </authorList>
    </citation>
    <scope>NUCLEOTIDE SEQUENCE</scope>
    <source>
        <tissue evidence="2">Shoot tip</tissue>
    </source>
</reference>
<gene>
    <name evidence="2" type="ORF">OIU85_010419</name>
</gene>
<dbReference type="EMBL" id="JAPFFL010000015">
    <property type="protein sequence ID" value="KAJ6677244.1"/>
    <property type="molecule type" value="Genomic_DNA"/>
</dbReference>
<protein>
    <submittedName>
        <fullName evidence="2">Uncharacterized protein</fullName>
    </submittedName>
</protein>
<comment type="caution">
    <text evidence="2">The sequence shown here is derived from an EMBL/GenBank/DDBJ whole genome shotgun (WGS) entry which is preliminary data.</text>
</comment>